<evidence type="ECO:0000313" key="3">
    <source>
        <dbReference type="EMBL" id="WYJ90620.1"/>
    </source>
</evidence>
<dbReference type="InterPro" id="IPR024418">
    <property type="entry name" value="DUF3862"/>
</dbReference>
<evidence type="ECO:0000313" key="2">
    <source>
        <dbReference type="EMBL" id="OTP14360.1"/>
    </source>
</evidence>
<dbReference type="RefSeq" id="WP_086349524.1">
    <property type="nucleotide sequence ID" value="NZ_CP147247.1"/>
</dbReference>
<organism evidence="2">
    <name type="scientific">Candidatus Enterococcus clewellii</name>
    <dbReference type="NCBI Taxonomy" id="1834193"/>
    <lineage>
        <taxon>Bacteria</taxon>
        <taxon>Bacillati</taxon>
        <taxon>Bacillota</taxon>
        <taxon>Bacilli</taxon>
        <taxon>Lactobacillales</taxon>
        <taxon>Enterococcaceae</taxon>
        <taxon>Enterococcus</taxon>
    </lineage>
</organism>
<dbReference type="AlphaFoldDB" id="A0A242K4A8"/>
<reference evidence="2" key="1">
    <citation type="submission" date="2017-05" db="EMBL/GenBank/DDBJ databases">
        <title>The Genome Sequence of Enterococcus sp. 9E7_DIV0242.</title>
        <authorList>
            <consortium name="The Broad Institute Genomics Platform"/>
            <consortium name="The Broad Institute Genomic Center for Infectious Diseases"/>
            <person name="Earl A."/>
            <person name="Manson A."/>
            <person name="Schwartman J."/>
            <person name="Gilmore M."/>
            <person name="Abouelleil A."/>
            <person name="Cao P."/>
            <person name="Chapman S."/>
            <person name="Cusick C."/>
            <person name="Shea T."/>
            <person name="Young S."/>
            <person name="Neafsey D."/>
            <person name="Nusbaum C."/>
            <person name="Birren B."/>
        </authorList>
    </citation>
    <scope>NUCLEOTIDE SEQUENCE [LARGE SCALE GENOMIC DNA]</scope>
    <source>
        <strain evidence="2">9E7_DIV0242</strain>
    </source>
</reference>
<keyword evidence="1" id="KW-0732">Signal</keyword>
<sequence length="228" mass="24653">MGRKEDRQAMKTPITKKRWFWFLILLVLAGGGFAAVKLIPIPLDFTFGKTATEESSTPPKESSENNITAEDAGEIIATYKSIALGDPLVEDTKGATYDEVVAILGEPSSNVDSEIGGTTSKMVIWNSFNGAATISVTFKDNQATGKSMSKIPVEEKKTKITTAQVDAIPFDGTYTYDQASQYFGTPDSLSDSLIDGVQAVTAIWTTNMEQGVTFHFDNDIAVSKEAVE</sequence>
<reference evidence="3" key="2">
    <citation type="submission" date="2017-05" db="EMBL/GenBank/DDBJ databases">
        <authorList>
            <consortium name="The Broad Institute Genomics Platform"/>
            <consortium name="The Broad Institute Genomic Center for Infectious Diseases"/>
            <person name="Earl A."/>
            <person name="Manson A."/>
            <person name="Schwartman J."/>
            <person name="Gilmore M."/>
            <person name="Abouelleil A."/>
            <person name="Cao P."/>
            <person name="Chapman S."/>
            <person name="Cusick C."/>
            <person name="Shea T."/>
            <person name="Young S."/>
            <person name="Neafsey D."/>
            <person name="Nusbaum C."/>
            <person name="Birren B."/>
        </authorList>
    </citation>
    <scope>NUCLEOTIDE SEQUENCE</scope>
    <source>
        <strain evidence="3">9E7_DIV0242</strain>
    </source>
</reference>
<reference evidence="3" key="3">
    <citation type="submission" date="2024-03" db="EMBL/GenBank/DDBJ databases">
        <title>The Genome Sequence of Enterococcus sp. DIV0242b.</title>
        <authorList>
            <consortium name="The Broad Institute Genomics Platform"/>
            <consortium name="The Broad Institute Microbial Omics Core"/>
            <consortium name="The Broad Institute Genomic Center for Infectious Diseases"/>
            <person name="Earl A."/>
            <person name="Manson A."/>
            <person name="Gilmore M."/>
            <person name="Schwartman J."/>
            <person name="Shea T."/>
            <person name="Abouelleil A."/>
            <person name="Cao P."/>
            <person name="Chapman S."/>
            <person name="Cusick C."/>
            <person name="Young S."/>
            <person name="Neafsey D."/>
            <person name="Nusbaum C."/>
            <person name="Birren B."/>
        </authorList>
    </citation>
    <scope>NUCLEOTIDE SEQUENCE</scope>
    <source>
        <strain evidence="3">9E7_DIV0242</strain>
    </source>
</reference>
<gene>
    <name evidence="3" type="ORF">A5888_002377</name>
    <name evidence="2" type="ORF">A5888_002461</name>
</gene>
<name>A0A242K4A8_9ENTE</name>
<evidence type="ECO:0008006" key="5">
    <source>
        <dbReference type="Google" id="ProtNLM"/>
    </source>
</evidence>
<accession>A0A242K4A8</accession>
<dbReference type="EMBL" id="NGMM01000004">
    <property type="protein sequence ID" value="OTP14360.1"/>
    <property type="molecule type" value="Genomic_DNA"/>
</dbReference>
<protein>
    <recommendedName>
        <fullName evidence="5">DUF3862 domain-containing protein</fullName>
    </recommendedName>
</protein>
<keyword evidence="4" id="KW-1185">Reference proteome</keyword>
<dbReference type="Gene3D" id="3.30.1450.10">
    <property type="match status" value="2"/>
</dbReference>
<evidence type="ECO:0000313" key="4">
    <source>
        <dbReference type="Proteomes" id="UP000195141"/>
    </source>
</evidence>
<dbReference type="Proteomes" id="UP000195141">
    <property type="component" value="Chromosome"/>
</dbReference>
<proteinExistence type="predicted"/>
<dbReference type="EMBL" id="CP147247">
    <property type="protein sequence ID" value="WYJ90620.1"/>
    <property type="molecule type" value="Genomic_DNA"/>
</dbReference>
<dbReference type="InterPro" id="IPR037873">
    <property type="entry name" value="BamE-like"/>
</dbReference>
<dbReference type="Pfam" id="PF12978">
    <property type="entry name" value="DUF3862"/>
    <property type="match status" value="1"/>
</dbReference>
<evidence type="ECO:0000256" key="1">
    <source>
        <dbReference type="ARBA" id="ARBA00022729"/>
    </source>
</evidence>